<dbReference type="Pfam" id="PF08446">
    <property type="entry name" value="PAS_2"/>
    <property type="match status" value="1"/>
</dbReference>
<dbReference type="InterPro" id="IPR013515">
    <property type="entry name" value="Phytochrome_cen-reg"/>
</dbReference>
<organism evidence="6 7">
    <name type="scientific">Acrasis kona</name>
    <dbReference type="NCBI Taxonomy" id="1008807"/>
    <lineage>
        <taxon>Eukaryota</taxon>
        <taxon>Discoba</taxon>
        <taxon>Heterolobosea</taxon>
        <taxon>Tetramitia</taxon>
        <taxon>Eutetramitia</taxon>
        <taxon>Acrasidae</taxon>
        <taxon>Acrasis</taxon>
    </lineage>
</organism>
<evidence type="ECO:0000256" key="3">
    <source>
        <dbReference type="ARBA" id="ARBA00022991"/>
    </source>
</evidence>
<dbReference type="AlphaFoldDB" id="A0AAW2YRV1"/>
<reference evidence="6 7" key="1">
    <citation type="submission" date="2024-03" db="EMBL/GenBank/DDBJ databases">
        <title>The Acrasis kona genome and developmental transcriptomes reveal deep origins of eukaryotic multicellular pathways.</title>
        <authorList>
            <person name="Sheikh S."/>
            <person name="Fu C.-J."/>
            <person name="Brown M.W."/>
            <person name="Baldauf S.L."/>
        </authorList>
    </citation>
    <scope>NUCLEOTIDE SEQUENCE [LARGE SCALE GENOMIC DNA]</scope>
    <source>
        <strain evidence="6 7">ATCC MYA-3509</strain>
    </source>
</reference>
<evidence type="ECO:0000256" key="2">
    <source>
        <dbReference type="ARBA" id="ARBA00022606"/>
    </source>
</evidence>
<keyword evidence="3" id="KW-0157">Chromophore</keyword>
<keyword evidence="7" id="KW-1185">Reference proteome</keyword>
<evidence type="ECO:0000313" key="7">
    <source>
        <dbReference type="Proteomes" id="UP001431209"/>
    </source>
</evidence>
<evidence type="ECO:0000256" key="4">
    <source>
        <dbReference type="ARBA" id="ARBA00023170"/>
    </source>
</evidence>
<dbReference type="InterPro" id="IPR016132">
    <property type="entry name" value="Phyto_chromo_attachment"/>
</dbReference>
<keyword evidence="4" id="KW-0675">Receptor</keyword>
<dbReference type="GO" id="GO:0009881">
    <property type="term" value="F:photoreceptor activity"/>
    <property type="evidence" value="ECO:0007669"/>
    <property type="project" value="UniProtKB-KW"/>
</dbReference>
<evidence type="ECO:0000313" key="6">
    <source>
        <dbReference type="EMBL" id="KAL0479603.1"/>
    </source>
</evidence>
<gene>
    <name evidence="6" type="ORF">AKO1_007721</name>
</gene>
<dbReference type="GO" id="GO:0009584">
    <property type="term" value="P:detection of visible light"/>
    <property type="evidence" value="ECO:0007669"/>
    <property type="project" value="InterPro"/>
</dbReference>
<evidence type="ECO:0000259" key="5">
    <source>
        <dbReference type="PROSITE" id="PS50046"/>
    </source>
</evidence>
<dbReference type="InterPro" id="IPR029016">
    <property type="entry name" value="GAF-like_dom_sf"/>
</dbReference>
<comment type="caution">
    <text evidence="6">The sequence shown here is derived from an EMBL/GenBank/DDBJ whole genome shotgun (WGS) entry which is preliminary data.</text>
</comment>
<accession>A0AAW2YRV1</accession>
<dbReference type="PROSITE" id="PS50046">
    <property type="entry name" value="PHYTOCHROME_2"/>
    <property type="match status" value="1"/>
</dbReference>
<dbReference type="SUPFAM" id="SSF55781">
    <property type="entry name" value="GAF domain-like"/>
    <property type="match status" value="2"/>
</dbReference>
<dbReference type="InterPro" id="IPR043150">
    <property type="entry name" value="Phytochrome_PHY_sf"/>
</dbReference>
<sequence>MLRNDGRMQPSGLLIALSGTSYSIVHVSDNLSSFFNMSVDELLFTKLADISNEQDVNIMQSRIAQDYDFKGPLYFTFRVKGKLYNFEGELHRTEELMILELLPFDNNSKLDNFDEALTNYVESDQVYKVEDILKEAVSQAHKITDYEKVELYRMISSTTAELFALSYPSDTQEVGSVYSMEDIMLQNTGQYKSEPQLLYDVNYKPAHIIPKYEMKTHQTIDPVLLRDVSPNRLELLRSAGSKACLLIPITCKDELWGAIACHNSKPKQLFYEVRHSCEVLGKNLSELISRRISQKESRQFDVQSDRLGTFIKEISHTDNWIEHCLNHTETLIDAMNATGAVVYFNNQQILLGTTPSSEEISEIRKRIKHQLAANDVYITKGEKGPSASMLAMSFYKYKDDMIIWFRSSDYISDMDSCGQWNYVDVQVCRTFKQSLLVEILKQTIRSKKAEKLMKGLIC</sequence>
<keyword evidence="1" id="KW-0600">Photoreceptor protein</keyword>
<dbReference type="Proteomes" id="UP001431209">
    <property type="component" value="Unassembled WGS sequence"/>
</dbReference>
<proteinExistence type="predicted"/>
<feature type="domain" description="Phytochrome chromophore attachment site" evidence="5">
    <location>
        <begin position="128"/>
        <end position="282"/>
    </location>
</feature>
<keyword evidence="2" id="KW-0716">Sensory transduction</keyword>
<dbReference type="Pfam" id="PF01590">
    <property type="entry name" value="GAF"/>
    <property type="match status" value="1"/>
</dbReference>
<dbReference type="Gene3D" id="3.30.450.40">
    <property type="match status" value="1"/>
</dbReference>
<dbReference type="Pfam" id="PF00360">
    <property type="entry name" value="PHY"/>
    <property type="match status" value="1"/>
</dbReference>
<dbReference type="InterPro" id="IPR013654">
    <property type="entry name" value="PAS_2"/>
</dbReference>
<evidence type="ECO:0000256" key="1">
    <source>
        <dbReference type="ARBA" id="ARBA00022543"/>
    </source>
</evidence>
<dbReference type="EMBL" id="JAOPGA020000580">
    <property type="protein sequence ID" value="KAL0479603.1"/>
    <property type="molecule type" value="Genomic_DNA"/>
</dbReference>
<dbReference type="Gene3D" id="3.30.450.270">
    <property type="match status" value="1"/>
</dbReference>
<protein>
    <recommendedName>
        <fullName evidence="5">Phytochrome chromophore attachment site domain-containing protein</fullName>
    </recommendedName>
</protein>
<dbReference type="SUPFAM" id="SSF55785">
    <property type="entry name" value="PYP-like sensor domain (PAS domain)"/>
    <property type="match status" value="1"/>
</dbReference>
<dbReference type="InterPro" id="IPR003018">
    <property type="entry name" value="GAF"/>
</dbReference>
<dbReference type="InterPro" id="IPR035965">
    <property type="entry name" value="PAS-like_dom_sf"/>
</dbReference>
<dbReference type="GO" id="GO:0006355">
    <property type="term" value="P:regulation of DNA-templated transcription"/>
    <property type="evidence" value="ECO:0007669"/>
    <property type="project" value="InterPro"/>
</dbReference>
<dbReference type="Gene3D" id="3.30.450.20">
    <property type="entry name" value="PAS domain"/>
    <property type="match status" value="1"/>
</dbReference>
<name>A0AAW2YRV1_9EUKA</name>